<reference evidence="1" key="1">
    <citation type="submission" date="2022-09" db="EMBL/GenBank/DDBJ databases">
        <title>Diverse halophilic archaea isolated from saline environments.</title>
        <authorList>
            <person name="Cui H.-L."/>
        </authorList>
    </citation>
    <scope>NUCLEOTIDE SEQUENCE</scope>
    <source>
        <strain evidence="1">ZS-35-S2</strain>
    </source>
</reference>
<proteinExistence type="predicted"/>
<protein>
    <submittedName>
        <fullName evidence="1">Sporulation protein</fullName>
    </submittedName>
</protein>
<dbReference type="PANTHER" id="PTHR40053:SF1">
    <property type="entry name" value="SPORULATION-CONTROL PROTEIN SPO0M"/>
    <property type="match status" value="1"/>
</dbReference>
<dbReference type="InterPro" id="IPR009776">
    <property type="entry name" value="Spore_0_M"/>
</dbReference>
<accession>A0A9E7R3U2</accession>
<keyword evidence="2" id="KW-1185">Reference proteome</keyword>
<gene>
    <name evidence="1" type="ORF">N0B31_18835</name>
</gene>
<evidence type="ECO:0000313" key="1">
    <source>
        <dbReference type="EMBL" id="UWM54160.1"/>
    </source>
</evidence>
<dbReference type="GeneID" id="74944523"/>
<organism evidence="1 2">
    <name type="scientific">Salinirubellus salinus</name>
    <dbReference type="NCBI Taxonomy" id="1364945"/>
    <lineage>
        <taxon>Archaea</taxon>
        <taxon>Methanobacteriati</taxon>
        <taxon>Methanobacteriota</taxon>
        <taxon>Stenosarchaea group</taxon>
        <taxon>Halobacteria</taxon>
        <taxon>Halobacteriales</taxon>
        <taxon>Natronomonadaceae</taxon>
        <taxon>Salinirubellus</taxon>
    </lineage>
</organism>
<dbReference type="EMBL" id="CP104003">
    <property type="protein sequence ID" value="UWM54160.1"/>
    <property type="molecule type" value="Genomic_DNA"/>
</dbReference>
<name>A0A9E7R3U2_9EURY</name>
<dbReference type="Pfam" id="PF07070">
    <property type="entry name" value="Spo0M"/>
    <property type="match status" value="1"/>
</dbReference>
<evidence type="ECO:0000313" key="2">
    <source>
        <dbReference type="Proteomes" id="UP001057580"/>
    </source>
</evidence>
<dbReference type="KEGG" id="ssai:N0B31_18835"/>
<sequence>MKKVLATIGIGNASVDTVLPSTTVRPGESVEAEVRMQGGNAEQDVSRIELEVETRFLTDDGYRDGTVGRMHLSDGFTLDPDEERVETTTIEVPWDTPVTVGSVDVWVETELDVTGVDPEDVDYLDVQPTARLQAVFDALEELGLSLYQSECSRDPYSRYGGGIVQEFEFRPSGGPFAGDLDELEVVARESAEELVVYLEVDRRGGLLSEMADTDESHTSLTVTSTDPTVVREDLRRVVEKYV</sequence>
<dbReference type="Proteomes" id="UP001057580">
    <property type="component" value="Chromosome"/>
</dbReference>
<dbReference type="PANTHER" id="PTHR40053">
    <property type="entry name" value="SPORULATION-CONTROL PROTEIN SPO0M"/>
    <property type="match status" value="1"/>
</dbReference>
<dbReference type="RefSeq" id="WP_260593154.1">
    <property type="nucleotide sequence ID" value="NZ_CP104003.1"/>
</dbReference>
<dbReference type="AlphaFoldDB" id="A0A9E7R3U2"/>